<sequence>MCGGAIISDLILPVRSRRATADCIWPGLGKKKKKGNGKLGLAKYKDDFEADFREFDDEGDAEVSDLVDEEDLVEFNPFAIRPKAVFFSRRKITILKVQ</sequence>
<reference evidence="1 2" key="1">
    <citation type="journal article" date="2020" name="Nat. Food">
        <title>A phased Vanilla planifolia genome enables genetic improvement of flavour and production.</title>
        <authorList>
            <person name="Hasing T."/>
            <person name="Tang H."/>
            <person name="Brym M."/>
            <person name="Khazi F."/>
            <person name="Huang T."/>
            <person name="Chambers A.H."/>
        </authorList>
    </citation>
    <scope>NUCLEOTIDE SEQUENCE [LARGE SCALE GENOMIC DNA]</scope>
    <source>
        <tissue evidence="1">Leaf</tissue>
    </source>
</reference>
<proteinExistence type="predicted"/>
<dbReference type="AlphaFoldDB" id="A0A835U7V7"/>
<protein>
    <submittedName>
        <fullName evidence="1">Uncharacterized protein</fullName>
    </submittedName>
</protein>
<evidence type="ECO:0000313" key="2">
    <source>
        <dbReference type="Proteomes" id="UP000636800"/>
    </source>
</evidence>
<dbReference type="EMBL" id="JADCNL010000048">
    <property type="protein sequence ID" value="KAG0451688.1"/>
    <property type="molecule type" value="Genomic_DNA"/>
</dbReference>
<dbReference type="Proteomes" id="UP000636800">
    <property type="component" value="Unassembled WGS sequence"/>
</dbReference>
<keyword evidence="2" id="KW-1185">Reference proteome</keyword>
<evidence type="ECO:0000313" key="1">
    <source>
        <dbReference type="EMBL" id="KAG0451688.1"/>
    </source>
</evidence>
<name>A0A835U7V7_VANPL</name>
<organism evidence="1 2">
    <name type="scientific">Vanilla planifolia</name>
    <name type="common">Vanilla</name>
    <dbReference type="NCBI Taxonomy" id="51239"/>
    <lineage>
        <taxon>Eukaryota</taxon>
        <taxon>Viridiplantae</taxon>
        <taxon>Streptophyta</taxon>
        <taxon>Embryophyta</taxon>
        <taxon>Tracheophyta</taxon>
        <taxon>Spermatophyta</taxon>
        <taxon>Magnoliopsida</taxon>
        <taxon>Liliopsida</taxon>
        <taxon>Asparagales</taxon>
        <taxon>Orchidaceae</taxon>
        <taxon>Vanilloideae</taxon>
        <taxon>Vanilleae</taxon>
        <taxon>Vanilla</taxon>
    </lineage>
</organism>
<dbReference type="OrthoDB" id="4781at2759"/>
<comment type="caution">
    <text evidence="1">The sequence shown here is derived from an EMBL/GenBank/DDBJ whole genome shotgun (WGS) entry which is preliminary data.</text>
</comment>
<gene>
    <name evidence="1" type="ORF">HPP92_026317</name>
</gene>
<accession>A0A835U7V7</accession>